<dbReference type="OrthoDB" id="2548432at2759"/>
<gene>
    <name evidence="3" type="ORF">PISMIDRAFT_671841</name>
</gene>
<keyword evidence="4" id="KW-1185">Reference proteome</keyword>
<feature type="transmembrane region" description="Helical" evidence="2">
    <location>
        <begin position="220"/>
        <end position="240"/>
    </location>
</feature>
<reference evidence="4" key="2">
    <citation type="submission" date="2015-01" db="EMBL/GenBank/DDBJ databases">
        <title>Evolutionary Origins and Diversification of the Mycorrhizal Mutualists.</title>
        <authorList>
            <consortium name="DOE Joint Genome Institute"/>
            <consortium name="Mycorrhizal Genomics Consortium"/>
            <person name="Kohler A."/>
            <person name="Kuo A."/>
            <person name="Nagy L.G."/>
            <person name="Floudas D."/>
            <person name="Copeland A."/>
            <person name="Barry K.W."/>
            <person name="Cichocki N."/>
            <person name="Veneault-Fourrey C."/>
            <person name="LaButti K."/>
            <person name="Lindquist E.A."/>
            <person name="Lipzen A."/>
            <person name="Lundell T."/>
            <person name="Morin E."/>
            <person name="Murat C."/>
            <person name="Riley R."/>
            <person name="Ohm R."/>
            <person name="Sun H."/>
            <person name="Tunlid A."/>
            <person name="Henrissat B."/>
            <person name="Grigoriev I.V."/>
            <person name="Hibbett D.S."/>
            <person name="Martin F."/>
        </authorList>
    </citation>
    <scope>NUCLEOTIDE SEQUENCE [LARGE SCALE GENOMIC DNA]</scope>
    <source>
        <strain evidence="4">441</strain>
    </source>
</reference>
<feature type="region of interest" description="Disordered" evidence="1">
    <location>
        <begin position="325"/>
        <end position="348"/>
    </location>
</feature>
<dbReference type="AlphaFoldDB" id="A0A0D0A5Z0"/>
<evidence type="ECO:0000313" key="4">
    <source>
        <dbReference type="Proteomes" id="UP000054018"/>
    </source>
</evidence>
<protein>
    <submittedName>
        <fullName evidence="3">Uncharacterized protein</fullName>
    </submittedName>
</protein>
<keyword evidence="2" id="KW-0472">Membrane</keyword>
<evidence type="ECO:0000256" key="2">
    <source>
        <dbReference type="SAM" id="Phobius"/>
    </source>
</evidence>
<name>A0A0D0A5Z0_9AGAM</name>
<proteinExistence type="predicted"/>
<organism evidence="3 4">
    <name type="scientific">Pisolithus microcarpus 441</name>
    <dbReference type="NCBI Taxonomy" id="765257"/>
    <lineage>
        <taxon>Eukaryota</taxon>
        <taxon>Fungi</taxon>
        <taxon>Dikarya</taxon>
        <taxon>Basidiomycota</taxon>
        <taxon>Agaricomycotina</taxon>
        <taxon>Agaricomycetes</taxon>
        <taxon>Agaricomycetidae</taxon>
        <taxon>Boletales</taxon>
        <taxon>Sclerodermatineae</taxon>
        <taxon>Pisolithaceae</taxon>
        <taxon>Pisolithus</taxon>
    </lineage>
</organism>
<feature type="transmembrane region" description="Helical" evidence="2">
    <location>
        <begin position="92"/>
        <end position="117"/>
    </location>
</feature>
<feature type="transmembrane region" description="Helical" evidence="2">
    <location>
        <begin position="29"/>
        <end position="47"/>
    </location>
</feature>
<reference evidence="3 4" key="1">
    <citation type="submission" date="2014-04" db="EMBL/GenBank/DDBJ databases">
        <authorList>
            <consortium name="DOE Joint Genome Institute"/>
            <person name="Kuo A."/>
            <person name="Kohler A."/>
            <person name="Costa M.D."/>
            <person name="Nagy L.G."/>
            <person name="Floudas D."/>
            <person name="Copeland A."/>
            <person name="Barry K.W."/>
            <person name="Cichocki N."/>
            <person name="Veneault-Fourrey C."/>
            <person name="LaButti K."/>
            <person name="Lindquist E.A."/>
            <person name="Lipzen A."/>
            <person name="Lundell T."/>
            <person name="Morin E."/>
            <person name="Murat C."/>
            <person name="Sun H."/>
            <person name="Tunlid A."/>
            <person name="Henrissat B."/>
            <person name="Grigoriev I.V."/>
            <person name="Hibbett D.S."/>
            <person name="Martin F."/>
            <person name="Nordberg H.P."/>
            <person name="Cantor M.N."/>
            <person name="Hua S.X."/>
        </authorList>
    </citation>
    <scope>NUCLEOTIDE SEQUENCE [LARGE SCALE GENOMIC DNA]</scope>
    <source>
        <strain evidence="3 4">441</strain>
    </source>
</reference>
<sequence>MSSDAATEIIINDFVAAIHPNFNYVLTDTAFSACLLTLLVVLFAFSTQESRRRLVFRLNVLAIVVALALGIFSSLVSGRAILDPFNQVSKGIYIASVVFAVFPPVLYDSILLTRLFALYPVANTPRITLLKIFAFPLCVKCARVIVLSFGVNNYVSSQLSTASLEQEQSSAWFRNPYMVSEWTMQIADNMYSVSIFLYNLHLRTSLIKRAGGIAQRIRQIFYISLANFVFPLIFNIAQIICITTDRSPSTGTELLTMNNYITVMGVLCATLWFSGTEWVRSRNEQSRDHVFSSPKPQFARDHVAGGRSGSDVVVIGRGAVTLDTTSSDTKADSRRLPTPEKEDKYTLV</sequence>
<dbReference type="Proteomes" id="UP000054018">
    <property type="component" value="Unassembled WGS sequence"/>
</dbReference>
<keyword evidence="2" id="KW-1133">Transmembrane helix</keyword>
<evidence type="ECO:0000256" key="1">
    <source>
        <dbReference type="SAM" id="MobiDB-lite"/>
    </source>
</evidence>
<feature type="transmembrane region" description="Helical" evidence="2">
    <location>
        <begin position="260"/>
        <end position="279"/>
    </location>
</feature>
<dbReference type="HOGENOM" id="CLU_062759_0_0_1"/>
<feature type="transmembrane region" description="Helical" evidence="2">
    <location>
        <begin position="54"/>
        <end position="72"/>
    </location>
</feature>
<keyword evidence="2" id="KW-0812">Transmembrane</keyword>
<dbReference type="EMBL" id="KN833688">
    <property type="protein sequence ID" value="KIK29867.1"/>
    <property type="molecule type" value="Genomic_DNA"/>
</dbReference>
<feature type="compositionally biased region" description="Basic and acidic residues" evidence="1">
    <location>
        <begin position="329"/>
        <end position="348"/>
    </location>
</feature>
<evidence type="ECO:0000313" key="3">
    <source>
        <dbReference type="EMBL" id="KIK29867.1"/>
    </source>
</evidence>
<accession>A0A0D0A5Z0</accession>